<dbReference type="PANTHER" id="PTHR30432">
    <property type="entry name" value="TRANSCRIPTIONAL REGULATOR MODE"/>
    <property type="match status" value="1"/>
</dbReference>
<gene>
    <name evidence="3" type="ORF">SAMN05444336_106136</name>
</gene>
<proteinExistence type="predicted"/>
<dbReference type="InterPro" id="IPR036390">
    <property type="entry name" value="WH_DNA-bd_sf"/>
</dbReference>
<keyword evidence="4" id="KW-1185">Reference proteome</keyword>
<reference evidence="3 4" key="1">
    <citation type="submission" date="2016-10" db="EMBL/GenBank/DDBJ databases">
        <authorList>
            <person name="de Groot N.N."/>
        </authorList>
    </citation>
    <scope>NUCLEOTIDE SEQUENCE [LARGE SCALE GENOMIC DNA]</scope>
    <source>
        <strain evidence="3 4">DSM 17890</strain>
    </source>
</reference>
<organism evidence="3 4">
    <name type="scientific">Albimonas donghaensis</name>
    <dbReference type="NCBI Taxonomy" id="356660"/>
    <lineage>
        <taxon>Bacteria</taxon>
        <taxon>Pseudomonadati</taxon>
        <taxon>Pseudomonadota</taxon>
        <taxon>Alphaproteobacteria</taxon>
        <taxon>Rhodobacterales</taxon>
        <taxon>Paracoccaceae</taxon>
        <taxon>Albimonas</taxon>
    </lineage>
</organism>
<feature type="region of interest" description="Disordered" evidence="1">
    <location>
        <begin position="118"/>
        <end position="154"/>
    </location>
</feature>
<evidence type="ECO:0000313" key="3">
    <source>
        <dbReference type="EMBL" id="SDX54488.1"/>
    </source>
</evidence>
<feature type="compositionally biased region" description="Basic and acidic residues" evidence="1">
    <location>
        <begin position="145"/>
        <end position="154"/>
    </location>
</feature>
<feature type="domain" description="HTH lysR-type" evidence="2">
    <location>
        <begin position="33"/>
        <end position="88"/>
    </location>
</feature>
<evidence type="ECO:0000313" key="4">
    <source>
        <dbReference type="Proteomes" id="UP000199118"/>
    </source>
</evidence>
<accession>A0A1H3CKR5</accession>
<evidence type="ECO:0000259" key="2">
    <source>
        <dbReference type="Pfam" id="PF00126"/>
    </source>
</evidence>
<dbReference type="SUPFAM" id="SSF46785">
    <property type="entry name" value="Winged helix' DNA-binding domain"/>
    <property type="match status" value="1"/>
</dbReference>
<sequence>MSIPELPPCRMTLRLVFDCGAMIGPGKASLLEGIRDRGSIAAAGRAMGMSYKRAWMLVEEMNAAFRAPLVERVRGGARGGGAALTEAGAAALAHYRALEARAALAGAADIEAIAALLPGPSAPPGSPAPSGDEMQVAEAGPAEASAEKDMAERK</sequence>
<dbReference type="EMBL" id="FNMZ01000006">
    <property type="protein sequence ID" value="SDX54488.1"/>
    <property type="molecule type" value="Genomic_DNA"/>
</dbReference>
<dbReference type="AlphaFoldDB" id="A0A1H3CKR5"/>
<protein>
    <submittedName>
        <fullName evidence="3">Molybdate transport system regulatory protein</fullName>
    </submittedName>
</protein>
<dbReference type="InterPro" id="IPR051815">
    <property type="entry name" value="Molybdate_resp_trans_reg"/>
</dbReference>
<dbReference type="GO" id="GO:0003700">
    <property type="term" value="F:DNA-binding transcription factor activity"/>
    <property type="evidence" value="ECO:0007669"/>
    <property type="project" value="InterPro"/>
</dbReference>
<dbReference type="Proteomes" id="UP000199118">
    <property type="component" value="Unassembled WGS sequence"/>
</dbReference>
<dbReference type="InterPro" id="IPR036388">
    <property type="entry name" value="WH-like_DNA-bd_sf"/>
</dbReference>
<dbReference type="STRING" id="356660.SAMN05444336_106136"/>
<dbReference type="RefSeq" id="WP_342708000.1">
    <property type="nucleotide sequence ID" value="NZ_FNMZ01000006.1"/>
</dbReference>
<evidence type="ECO:0000256" key="1">
    <source>
        <dbReference type="SAM" id="MobiDB-lite"/>
    </source>
</evidence>
<dbReference type="Gene3D" id="1.10.10.10">
    <property type="entry name" value="Winged helix-like DNA-binding domain superfamily/Winged helix DNA-binding domain"/>
    <property type="match status" value="1"/>
</dbReference>
<name>A0A1H3CKR5_9RHOB</name>
<dbReference type="PANTHER" id="PTHR30432:SF1">
    <property type="entry name" value="DNA-BINDING TRANSCRIPTIONAL DUAL REGULATOR MODE"/>
    <property type="match status" value="1"/>
</dbReference>
<dbReference type="Pfam" id="PF00126">
    <property type="entry name" value="HTH_1"/>
    <property type="match status" value="1"/>
</dbReference>
<dbReference type="InterPro" id="IPR000847">
    <property type="entry name" value="LysR_HTH_N"/>
</dbReference>